<reference evidence="5 6" key="1">
    <citation type="submission" date="2019-02" db="EMBL/GenBank/DDBJ databases">
        <title>Deep-cultivation of Planctomycetes and their phenomic and genomic characterization uncovers novel biology.</title>
        <authorList>
            <person name="Wiegand S."/>
            <person name="Jogler M."/>
            <person name="Boedeker C."/>
            <person name="Pinto D."/>
            <person name="Vollmers J."/>
            <person name="Rivas-Marin E."/>
            <person name="Kohn T."/>
            <person name="Peeters S.H."/>
            <person name="Heuer A."/>
            <person name="Rast P."/>
            <person name="Oberbeckmann S."/>
            <person name="Bunk B."/>
            <person name="Jeske O."/>
            <person name="Meyerdierks A."/>
            <person name="Storesund J.E."/>
            <person name="Kallscheuer N."/>
            <person name="Luecker S."/>
            <person name="Lage O.M."/>
            <person name="Pohl T."/>
            <person name="Merkel B.J."/>
            <person name="Hornburger P."/>
            <person name="Mueller R.-W."/>
            <person name="Bruemmer F."/>
            <person name="Labrenz M."/>
            <person name="Spormann A.M."/>
            <person name="Op Den Camp H."/>
            <person name="Overmann J."/>
            <person name="Amann R."/>
            <person name="Jetten M.S.M."/>
            <person name="Mascher T."/>
            <person name="Medema M.H."/>
            <person name="Devos D.P."/>
            <person name="Kaster A.-K."/>
            <person name="Ovreas L."/>
            <person name="Rohde M."/>
            <person name="Galperin M.Y."/>
            <person name="Jogler C."/>
        </authorList>
    </citation>
    <scope>NUCLEOTIDE SEQUENCE [LARGE SCALE GENOMIC DNA]</scope>
    <source>
        <strain evidence="5 6">Poly41</strain>
    </source>
</reference>
<evidence type="ECO:0000313" key="6">
    <source>
        <dbReference type="Proteomes" id="UP000319143"/>
    </source>
</evidence>
<dbReference type="PANTHER" id="PTHR10272:SF0">
    <property type="entry name" value="PLATELET-ACTIVATING FACTOR ACETYLHYDROLASE"/>
    <property type="match status" value="1"/>
</dbReference>
<keyword evidence="3" id="KW-0443">Lipid metabolism</keyword>
<dbReference type="GO" id="GO:0016042">
    <property type="term" value="P:lipid catabolic process"/>
    <property type="evidence" value="ECO:0007669"/>
    <property type="project" value="UniProtKB-KW"/>
</dbReference>
<keyword evidence="2" id="KW-0442">Lipid degradation</keyword>
<feature type="chain" id="PRO_5023089716" evidence="4">
    <location>
        <begin position="22"/>
        <end position="326"/>
    </location>
</feature>
<keyword evidence="4" id="KW-0732">Signal</keyword>
<gene>
    <name evidence="5" type="ORF">Poly41_41860</name>
</gene>
<evidence type="ECO:0000256" key="4">
    <source>
        <dbReference type="SAM" id="SignalP"/>
    </source>
</evidence>
<evidence type="ECO:0000256" key="3">
    <source>
        <dbReference type="ARBA" id="ARBA00023098"/>
    </source>
</evidence>
<dbReference type="EMBL" id="SJPV01000007">
    <property type="protein sequence ID" value="TWU35042.1"/>
    <property type="molecule type" value="Genomic_DNA"/>
</dbReference>
<dbReference type="SUPFAM" id="SSF53474">
    <property type="entry name" value="alpha/beta-Hydrolases"/>
    <property type="match status" value="1"/>
</dbReference>
<dbReference type="Gene3D" id="3.40.50.1820">
    <property type="entry name" value="alpha/beta hydrolase"/>
    <property type="match status" value="1"/>
</dbReference>
<dbReference type="InterPro" id="IPR029058">
    <property type="entry name" value="AB_hydrolase_fold"/>
</dbReference>
<keyword evidence="6" id="KW-1185">Reference proteome</keyword>
<dbReference type="PANTHER" id="PTHR10272">
    <property type="entry name" value="PLATELET-ACTIVATING FACTOR ACETYLHYDROLASE"/>
    <property type="match status" value="1"/>
</dbReference>
<accession>A0A5C6DE60</accession>
<proteinExistence type="predicted"/>
<dbReference type="GO" id="GO:0003847">
    <property type="term" value="F:1-alkyl-2-acetylglycerophosphocholine esterase activity"/>
    <property type="evidence" value="ECO:0007669"/>
    <property type="project" value="TreeGrafter"/>
</dbReference>
<evidence type="ECO:0000256" key="1">
    <source>
        <dbReference type="ARBA" id="ARBA00022801"/>
    </source>
</evidence>
<evidence type="ECO:0000313" key="5">
    <source>
        <dbReference type="EMBL" id="TWU35042.1"/>
    </source>
</evidence>
<dbReference type="RefSeq" id="WP_197231465.1">
    <property type="nucleotide sequence ID" value="NZ_SJPV01000007.1"/>
</dbReference>
<name>A0A5C6DE60_9BACT</name>
<comment type="caution">
    <text evidence="5">The sequence shown here is derived from an EMBL/GenBank/DDBJ whole genome shotgun (WGS) entry which is preliminary data.</text>
</comment>
<dbReference type="Proteomes" id="UP000319143">
    <property type="component" value="Unassembled WGS sequence"/>
</dbReference>
<dbReference type="AlphaFoldDB" id="A0A5C6DE60"/>
<dbReference type="Pfam" id="PF03403">
    <property type="entry name" value="PAF-AH_p_II"/>
    <property type="match status" value="1"/>
</dbReference>
<protein>
    <submittedName>
        <fullName evidence="5">Alpha/beta hydrolase family protein</fullName>
    </submittedName>
</protein>
<evidence type="ECO:0000256" key="2">
    <source>
        <dbReference type="ARBA" id="ARBA00022963"/>
    </source>
</evidence>
<feature type="signal peptide" evidence="4">
    <location>
        <begin position="1"/>
        <end position="21"/>
    </location>
</feature>
<organism evidence="5 6">
    <name type="scientific">Novipirellula artificiosorum</name>
    <dbReference type="NCBI Taxonomy" id="2528016"/>
    <lineage>
        <taxon>Bacteria</taxon>
        <taxon>Pseudomonadati</taxon>
        <taxon>Planctomycetota</taxon>
        <taxon>Planctomycetia</taxon>
        <taxon>Pirellulales</taxon>
        <taxon>Pirellulaceae</taxon>
        <taxon>Novipirellula</taxon>
    </lineage>
</organism>
<sequence precursor="true">MGVRMMLLAVVHLVCILSTDAAEYDPLGVPDSFQAETLDWTVRDEARSRDIPIKAYLPATRTSQPVVLFSHGLGGSREGCSYLGKHWSARGYVAVFLQHPGSDDSVWKDTSLLKRMSAMREAASAENFRLRVQDVSAVLDQLSRWNDLPSHKLEGRLDLEHVGMSGHSFGAQTTQAVSGQSAGVFGSRFAEPRIQAAIALSPSSPRRGDVAKAFGSVKIPWLVMTGTQDKAMIGNQTVASRLEVFPALPPGDKFELVLHNAEHSAFGDRRLPGETQTRNSNHHRVVLGLSTAFWDAYLRADDSAKQWLVGAGPSGLLQPNDRWQTK</sequence>
<keyword evidence="1 5" id="KW-0378">Hydrolase</keyword>